<dbReference type="PANTHER" id="PTHR12651">
    <property type="entry name" value="26S PROTEASOME NON-ATPASE REGULATORY SUBUNIT 9"/>
    <property type="match status" value="1"/>
</dbReference>
<evidence type="ECO:0000256" key="2">
    <source>
        <dbReference type="SAM" id="MobiDB-lite"/>
    </source>
</evidence>
<dbReference type="Gene3D" id="6.10.140.1710">
    <property type="match status" value="1"/>
</dbReference>
<dbReference type="SUPFAM" id="SSF50156">
    <property type="entry name" value="PDZ domain-like"/>
    <property type="match status" value="1"/>
</dbReference>
<dbReference type="GO" id="GO:0000502">
    <property type="term" value="C:proteasome complex"/>
    <property type="evidence" value="ECO:0007669"/>
    <property type="project" value="UniProtKB-KW"/>
</dbReference>
<feature type="compositionally biased region" description="Polar residues" evidence="2">
    <location>
        <begin position="124"/>
        <end position="133"/>
    </location>
</feature>
<keyword evidence="3" id="KW-0472">Membrane</keyword>
<feature type="transmembrane region" description="Helical" evidence="3">
    <location>
        <begin position="224"/>
        <end position="245"/>
    </location>
</feature>
<keyword evidence="3" id="KW-0812">Transmembrane</keyword>
<reference evidence="5 6" key="1">
    <citation type="submission" date="2018-05" db="EMBL/GenBank/DDBJ databases">
        <title>Genome sequencing and assembly of the regulated plant pathogen Lachnellula willkommii and related sister species for the development of diagnostic species identification markers.</title>
        <authorList>
            <person name="Giroux E."/>
            <person name="Bilodeau G."/>
        </authorList>
    </citation>
    <scope>NUCLEOTIDE SEQUENCE [LARGE SCALE GENOMIC DNA]</scope>
    <source>
        <strain evidence="5 6">CBS 268.59</strain>
    </source>
</reference>
<dbReference type="EMBL" id="QGMK01000201">
    <property type="protein sequence ID" value="TVY83351.1"/>
    <property type="molecule type" value="Genomic_DNA"/>
</dbReference>
<dbReference type="GO" id="GO:0005634">
    <property type="term" value="C:nucleus"/>
    <property type="evidence" value="ECO:0007669"/>
    <property type="project" value="TreeGrafter"/>
</dbReference>
<dbReference type="GO" id="GO:0070682">
    <property type="term" value="P:proteasome regulatory particle assembly"/>
    <property type="evidence" value="ECO:0007669"/>
    <property type="project" value="InterPro"/>
</dbReference>
<evidence type="ECO:0000313" key="5">
    <source>
        <dbReference type="EMBL" id="TVY83351.1"/>
    </source>
</evidence>
<name>A0A8T9CCR9_9HELO</name>
<keyword evidence="3" id="KW-1133">Transmembrane helix</keyword>
<feature type="domain" description="Nas2 N-terminal" evidence="4">
    <location>
        <begin position="37"/>
        <end position="114"/>
    </location>
</feature>
<evidence type="ECO:0000256" key="1">
    <source>
        <dbReference type="ARBA" id="ARBA00023186"/>
    </source>
</evidence>
<dbReference type="InterPro" id="IPR036034">
    <property type="entry name" value="PDZ_sf"/>
</dbReference>
<keyword evidence="5" id="KW-0647">Proteasome</keyword>
<evidence type="ECO:0000313" key="6">
    <source>
        <dbReference type="Proteomes" id="UP000469558"/>
    </source>
</evidence>
<dbReference type="Gene3D" id="2.30.42.10">
    <property type="match status" value="1"/>
</dbReference>
<dbReference type="AlphaFoldDB" id="A0A8T9CCR9"/>
<dbReference type="PANTHER" id="PTHR12651:SF1">
    <property type="entry name" value="26S PROTEASOME NON-ATPASE REGULATORY SUBUNIT 9"/>
    <property type="match status" value="1"/>
</dbReference>
<dbReference type="GO" id="GO:0005737">
    <property type="term" value="C:cytoplasm"/>
    <property type="evidence" value="ECO:0007669"/>
    <property type="project" value="TreeGrafter"/>
</dbReference>
<keyword evidence="1" id="KW-0143">Chaperone</keyword>
<accession>A0A8T9CCR9</accession>
<feature type="region of interest" description="Disordered" evidence="2">
    <location>
        <begin position="120"/>
        <end position="154"/>
    </location>
</feature>
<organism evidence="5 6">
    <name type="scientific">Lachnellula suecica</name>
    <dbReference type="NCBI Taxonomy" id="602035"/>
    <lineage>
        <taxon>Eukaryota</taxon>
        <taxon>Fungi</taxon>
        <taxon>Dikarya</taxon>
        <taxon>Ascomycota</taxon>
        <taxon>Pezizomycotina</taxon>
        <taxon>Leotiomycetes</taxon>
        <taxon>Helotiales</taxon>
        <taxon>Lachnaceae</taxon>
        <taxon>Lachnellula</taxon>
    </lineage>
</organism>
<proteinExistence type="predicted"/>
<feature type="compositionally biased region" description="Low complexity" evidence="2">
    <location>
        <begin position="17"/>
        <end position="26"/>
    </location>
</feature>
<evidence type="ECO:0000259" key="4">
    <source>
        <dbReference type="Pfam" id="PF18265"/>
    </source>
</evidence>
<keyword evidence="6" id="KW-1185">Reference proteome</keyword>
<dbReference type="OrthoDB" id="72325at2759"/>
<comment type="caution">
    <text evidence="5">The sequence shown here is derived from an EMBL/GenBank/DDBJ whole genome shotgun (WGS) entry which is preliminary data.</text>
</comment>
<feature type="compositionally biased region" description="Low complexity" evidence="2">
    <location>
        <begin position="135"/>
        <end position="150"/>
    </location>
</feature>
<gene>
    <name evidence="5" type="primary">Psmd9</name>
    <name evidence="5" type="ORF">LSUE1_G000998</name>
</gene>
<dbReference type="Proteomes" id="UP000469558">
    <property type="component" value="Unassembled WGS sequence"/>
</dbReference>
<sequence>MGLPLRMENLHAPTVPSGPASGPAGANGIHTSGLSFDQLQARKDNIEAEIRALGSVLESHGVDMNTRLITPDGFPRADIDVAQIRTTRSRIIHLKNDYEALMSVIEKHIHEHFARQAELAATEEVSNGTTAMDISSPSSSSATPQAAGPPFAKVNSVVDRSPADSAGLKAGDEIRNFGYVSFTNHDGLKRVGECVQGNEGFNSAKFSSESHVQLGVLNDRNCNWLLLLDGTGVVVVFLAVIFYHYKMWLICLPH</sequence>
<evidence type="ECO:0000256" key="3">
    <source>
        <dbReference type="SAM" id="Phobius"/>
    </source>
</evidence>
<dbReference type="InterPro" id="IPR040815">
    <property type="entry name" value="Nas2_N"/>
</dbReference>
<dbReference type="InterPro" id="IPR035269">
    <property type="entry name" value="PSMD9"/>
</dbReference>
<feature type="region of interest" description="Disordered" evidence="2">
    <location>
        <begin position="11"/>
        <end position="31"/>
    </location>
</feature>
<protein>
    <submittedName>
        <fullName evidence="5">26S proteasome non-ATPase regulatory subunit</fullName>
    </submittedName>
</protein>
<dbReference type="Pfam" id="PF18265">
    <property type="entry name" value="Nas2_N"/>
    <property type="match status" value="1"/>
</dbReference>